<name>A0ACC1MAJ4_9FUNG</name>
<keyword evidence="2" id="KW-1185">Reference proteome</keyword>
<organism evidence="1 2">
    <name type="scientific">Coemansia aciculifera</name>
    <dbReference type="NCBI Taxonomy" id="417176"/>
    <lineage>
        <taxon>Eukaryota</taxon>
        <taxon>Fungi</taxon>
        <taxon>Fungi incertae sedis</taxon>
        <taxon>Zoopagomycota</taxon>
        <taxon>Kickxellomycotina</taxon>
        <taxon>Kickxellomycetes</taxon>
        <taxon>Kickxellales</taxon>
        <taxon>Kickxellaceae</taxon>
        <taxon>Coemansia</taxon>
    </lineage>
</organism>
<evidence type="ECO:0000313" key="2">
    <source>
        <dbReference type="Proteomes" id="UP001139981"/>
    </source>
</evidence>
<gene>
    <name evidence="1" type="primary">dpp5_1</name>
    <name evidence="1" type="ORF">IWW38_000243</name>
</gene>
<sequence>MRGVGLSIGLQLVCLLGLWALSCNAVDGNVAVATKPLNISLFHSLNRVSSPVISPNQKLALYVTSYYNQDSNRSAAYLSCIDLATGGIVQLTDNKPGTSLSNPIWFDDKTFGFLRHGELYKQELRPGAAAAVVYNPPITISNLAYRANSGLISFMASVYPNATLEECVALKRAESSKPDSAQVYDNLWARHWNEWMTLEKPNIFVAPLNISKDVWRVGTEVNLNVALPSCPDLLTRWHIDDYTISPSGSSVAFLARQPAQNMTWSSSVNVYLSSTTRLAKPRLLTLHQSGQASAPVFSTDGKRLAWLQMETPCYESDINRIYIHTIATRETISIAHDWELSPHSLVWSKDDKTLYTITGSKGRNLVIAVDVETGRRKELTSSGSAGAVHVAGNQTALFIHSNQDQTGDIHLIDLVSGKTKQITTANREKLNDVYLSPAEDFWFNGARGDKVHGWLLRPYGFDRRKKYPIAVLIHGGPQQASIQTFAHSQWNPNMYASAGFVTVVINFHGSSTYGQNFTNSIRHKWGDYPYVDIMRGIDYVTSHYSFADKNRMAALGGSFGGYMVNWLNGHTDDFKCFVSHDGKFNTVSGYYGTDELWFPEWDLGMPWQDSGRAILEVNNPERFASSFKTPTLFIHGEKDFRIPITESLGAWTMLRRRDIPARLVYFPDEDHWINKMGNSIRWYTEVLDWISKWTNTTLPYHIR</sequence>
<evidence type="ECO:0000313" key="1">
    <source>
        <dbReference type="EMBL" id="KAJ2900868.1"/>
    </source>
</evidence>
<dbReference type="Proteomes" id="UP001139981">
    <property type="component" value="Unassembled WGS sequence"/>
</dbReference>
<comment type="caution">
    <text evidence="1">The sequence shown here is derived from an EMBL/GenBank/DDBJ whole genome shotgun (WGS) entry which is preliminary data.</text>
</comment>
<reference evidence="1" key="1">
    <citation type="submission" date="2022-07" db="EMBL/GenBank/DDBJ databases">
        <title>Phylogenomic reconstructions and comparative analyses of Kickxellomycotina fungi.</title>
        <authorList>
            <person name="Reynolds N.K."/>
            <person name="Stajich J.E."/>
            <person name="Barry K."/>
            <person name="Grigoriev I.V."/>
            <person name="Crous P."/>
            <person name="Smith M.E."/>
        </authorList>
    </citation>
    <scope>NUCLEOTIDE SEQUENCE</scope>
    <source>
        <strain evidence="1">CBS 190363</strain>
    </source>
</reference>
<proteinExistence type="predicted"/>
<protein>
    <submittedName>
        <fullName evidence="1">Dipeptidylpeptidase</fullName>
    </submittedName>
</protein>
<dbReference type="EMBL" id="JANBVB010000002">
    <property type="protein sequence ID" value="KAJ2900868.1"/>
    <property type="molecule type" value="Genomic_DNA"/>
</dbReference>
<accession>A0ACC1MAJ4</accession>